<dbReference type="SUPFAM" id="SSF54427">
    <property type="entry name" value="NTF2-like"/>
    <property type="match status" value="1"/>
</dbReference>
<reference evidence="2 3" key="1">
    <citation type="submission" date="2016-10" db="EMBL/GenBank/DDBJ databases">
        <authorList>
            <person name="de Groot N.N."/>
        </authorList>
    </citation>
    <scope>NUCLEOTIDE SEQUENCE [LARGE SCALE GENOMIC DNA]</scope>
    <source>
        <strain evidence="2 3">DSM 23031</strain>
    </source>
</reference>
<dbReference type="InterPro" id="IPR032710">
    <property type="entry name" value="NTF2-like_dom_sf"/>
</dbReference>
<protein>
    <recommendedName>
        <fullName evidence="1">DUF4440 domain-containing protein</fullName>
    </recommendedName>
</protein>
<organism evidence="2 3">
    <name type="scientific">Chryseobacterium culicis</name>
    <dbReference type="NCBI Taxonomy" id="680127"/>
    <lineage>
        <taxon>Bacteria</taxon>
        <taxon>Pseudomonadati</taxon>
        <taxon>Bacteroidota</taxon>
        <taxon>Flavobacteriia</taxon>
        <taxon>Flavobacteriales</taxon>
        <taxon>Weeksellaceae</taxon>
        <taxon>Chryseobacterium group</taxon>
        <taxon>Chryseobacterium</taxon>
    </lineage>
</organism>
<dbReference type="Gene3D" id="3.10.450.50">
    <property type="match status" value="1"/>
</dbReference>
<evidence type="ECO:0000259" key="1">
    <source>
        <dbReference type="Pfam" id="PF14534"/>
    </source>
</evidence>
<accession>A0A1H6INK5</accession>
<dbReference type="Proteomes" id="UP000198561">
    <property type="component" value="Unassembled WGS sequence"/>
</dbReference>
<dbReference type="STRING" id="680127.SAMN05421593_4535"/>
<evidence type="ECO:0000313" key="3">
    <source>
        <dbReference type="Proteomes" id="UP000198561"/>
    </source>
</evidence>
<name>A0A1H6INK5_CHRCI</name>
<evidence type="ECO:0000313" key="2">
    <source>
        <dbReference type="EMBL" id="SEH47886.1"/>
    </source>
</evidence>
<dbReference type="AlphaFoldDB" id="A0A1H6INK5"/>
<feature type="domain" description="DUF4440" evidence="1">
    <location>
        <begin position="51"/>
        <end position="155"/>
    </location>
</feature>
<gene>
    <name evidence="2" type="ORF">SAMN05421593_4535</name>
</gene>
<dbReference type="EMBL" id="FNWQ01000009">
    <property type="protein sequence ID" value="SEH47886.1"/>
    <property type="molecule type" value="Genomic_DNA"/>
</dbReference>
<sequence>MMMREKPTVYPFVKSFLIAFLTLLFLNSQSQSKSINIMEDQLQIEQDKVIKTVRLLADLMINKDIDGMSKILAENYTLTHMTGYVQPKSEWFSEVAKESMKYYSAKEVGHKIIIDHNKAEVTVQNLVDAKIWGSRNMWRLQQKISLEKRSGQWIILKSIASTF</sequence>
<dbReference type="Pfam" id="PF14534">
    <property type="entry name" value="DUF4440"/>
    <property type="match status" value="1"/>
</dbReference>
<dbReference type="InterPro" id="IPR027843">
    <property type="entry name" value="DUF4440"/>
</dbReference>
<dbReference type="RefSeq" id="WP_228425006.1">
    <property type="nucleotide sequence ID" value="NZ_FNWQ01000009.1"/>
</dbReference>
<proteinExistence type="predicted"/>